<protein>
    <submittedName>
        <fullName evidence="1">Uncharacterized protein</fullName>
    </submittedName>
</protein>
<accession>A0ACD5WMN8</accession>
<keyword evidence="2" id="KW-1185">Reference proteome</keyword>
<evidence type="ECO:0000313" key="1">
    <source>
        <dbReference type="EnsemblPlants" id="AVESA.00010b.r2.4AG0648640.1.CDS.1"/>
    </source>
</evidence>
<dbReference type="EnsemblPlants" id="AVESA.00010b.r2.4AG0648640.1">
    <property type="protein sequence ID" value="AVESA.00010b.r2.4AG0648640.1.CDS.1"/>
    <property type="gene ID" value="AVESA.00010b.r2.4AG0648640"/>
</dbReference>
<sequence>MATPAKFPTSISPSAVALASNSSPSSSSSTNPSELSSPSPYFMPELIRLIARRLTSLQDFFALRAACRTYRAALTLSPANLASQAPLILVPHNGSSPESAHHAPFCPLPRFRLPCTRPNRRDPSLTPFYAFGCRVFIHHRNKGFRRYRELRISHLLTGERVRLPNPPKYIDGVIFSDDLVLAFKDSWPVLYYYRIGDAHWQPALCKRHTFCSLIFVKGTLYALIRPDYPIAVVQIHNGSVELSFLGDKLNSHSVWDWPLLWLAECRGELLLVLAVEFSPMVYHVFRWQSGEMKWVRITSLGGCSLFFHRHQFVGCVGPDHPTVPGDCMYFTTSSRRLFEYRLIDGSWHERESIEDYVPLAWVLQSIA</sequence>
<proteinExistence type="predicted"/>
<dbReference type="Proteomes" id="UP001732700">
    <property type="component" value="Chromosome 4A"/>
</dbReference>
<reference evidence="1" key="1">
    <citation type="submission" date="2021-05" db="EMBL/GenBank/DDBJ databases">
        <authorList>
            <person name="Scholz U."/>
            <person name="Mascher M."/>
            <person name="Fiebig A."/>
        </authorList>
    </citation>
    <scope>NUCLEOTIDE SEQUENCE [LARGE SCALE GENOMIC DNA]</scope>
</reference>
<organism evidence="1 2">
    <name type="scientific">Avena sativa</name>
    <name type="common">Oat</name>
    <dbReference type="NCBI Taxonomy" id="4498"/>
    <lineage>
        <taxon>Eukaryota</taxon>
        <taxon>Viridiplantae</taxon>
        <taxon>Streptophyta</taxon>
        <taxon>Embryophyta</taxon>
        <taxon>Tracheophyta</taxon>
        <taxon>Spermatophyta</taxon>
        <taxon>Magnoliopsida</taxon>
        <taxon>Liliopsida</taxon>
        <taxon>Poales</taxon>
        <taxon>Poaceae</taxon>
        <taxon>BOP clade</taxon>
        <taxon>Pooideae</taxon>
        <taxon>Poodae</taxon>
        <taxon>Poeae</taxon>
        <taxon>Poeae Chloroplast Group 1 (Aveneae type)</taxon>
        <taxon>Aveninae</taxon>
        <taxon>Avena</taxon>
    </lineage>
</organism>
<evidence type="ECO:0000313" key="2">
    <source>
        <dbReference type="Proteomes" id="UP001732700"/>
    </source>
</evidence>
<name>A0ACD5WMN8_AVESA</name>
<reference evidence="1" key="2">
    <citation type="submission" date="2025-09" db="UniProtKB">
        <authorList>
            <consortium name="EnsemblPlants"/>
        </authorList>
    </citation>
    <scope>IDENTIFICATION</scope>
</reference>